<dbReference type="NCBIfam" id="TIGR00231">
    <property type="entry name" value="small_GTP"/>
    <property type="match status" value="1"/>
</dbReference>
<dbReference type="FunFam" id="3.30.70.240:FF:000001">
    <property type="entry name" value="Elongation factor G"/>
    <property type="match status" value="1"/>
</dbReference>
<dbReference type="SMART" id="SM00838">
    <property type="entry name" value="EFG_C"/>
    <property type="match status" value="1"/>
</dbReference>
<dbReference type="InterPro" id="IPR005225">
    <property type="entry name" value="Small_GTP-bd"/>
</dbReference>
<dbReference type="GO" id="GO:0032790">
    <property type="term" value="P:ribosome disassembly"/>
    <property type="evidence" value="ECO:0007669"/>
    <property type="project" value="TreeGrafter"/>
</dbReference>
<dbReference type="InterPro" id="IPR000795">
    <property type="entry name" value="T_Tr_GTP-bd_dom"/>
</dbReference>
<dbReference type="EMBL" id="BPLR01019317">
    <property type="protein sequence ID" value="GIX66516.1"/>
    <property type="molecule type" value="Genomic_DNA"/>
</dbReference>
<dbReference type="SUPFAM" id="SSF52540">
    <property type="entry name" value="P-loop containing nucleoside triphosphate hydrolases"/>
    <property type="match status" value="1"/>
</dbReference>
<dbReference type="GO" id="GO:0005525">
    <property type="term" value="F:GTP binding"/>
    <property type="evidence" value="ECO:0007669"/>
    <property type="project" value="UniProtKB-KW"/>
</dbReference>
<keyword evidence="7" id="KW-1185">Reference proteome</keyword>
<sequence>MYHFLKSAFYFNLPTKFLRNSLNGHISFRWNSKSFKTVEDIKKIRNIGIIAHIDAGKTTTTERMLYYSGFINMMGEVHDGDTIMDYMVQERERGITITSAAITFNWKDHKINLIDTPGHVDFTFEVERSLSVLDGAVVILDTSAGVEVQTLKVWEQANRYGVPCVIYLNKLDKPAADIDMCLQSIKNKLKITPLMLQVPIGKDKQFNGNFITHNLDTGDPKTDFESIVQEREKVIENIVDFDDAVADKYLTDGIGSLTIADLQAALRRITLKRTAIPILCGSSYKNVGVQLLMDAVVNYLPDPSERNHYFVNNDSKELCALAFKIIHNKNKELLTFLRLYSGSLKSGQQIYNKNREKSEKVGKLIVPLADDFKEVPLALPGNIIVATGFKEVITGDLIFSSEPPSVGFQKRLDFALQCLQREDPTFQVEFDERPLQVAYRETLGKVVEHTHVLDKTVSGSKHFTKITLRLYPHEKAQKHINVIVTKENDLGKIRSDYLKAVNAGVKGALNNGPILSFPVINVGMDLLWLQVGRGTSLAMLSAAASQCVTAAFRNTQMYLLEPIMNLSIAVDKGFAGRVINDLSQKRSQILTMELREDVEIIQALTPLSELKGYSTELRALTAGTCSFYYRIFTISENGFK</sequence>
<dbReference type="InterPro" id="IPR005517">
    <property type="entry name" value="Transl_elong_EFG/EF2_IV"/>
</dbReference>
<dbReference type="AlphaFoldDB" id="A0AAV4M373"/>
<dbReference type="InterPro" id="IPR035647">
    <property type="entry name" value="EFG_III/V"/>
</dbReference>
<dbReference type="Pfam" id="PF22042">
    <property type="entry name" value="EF-G_D2"/>
    <property type="match status" value="1"/>
</dbReference>
<evidence type="ECO:0000313" key="6">
    <source>
        <dbReference type="EMBL" id="GIX66516.1"/>
    </source>
</evidence>
<keyword evidence="1" id="KW-0547">Nucleotide-binding</keyword>
<keyword evidence="4" id="KW-0342">GTP-binding</keyword>
<dbReference type="GO" id="GO:0032543">
    <property type="term" value="P:mitochondrial translation"/>
    <property type="evidence" value="ECO:0007669"/>
    <property type="project" value="TreeGrafter"/>
</dbReference>
<dbReference type="Proteomes" id="UP001054945">
    <property type="component" value="Unassembled WGS sequence"/>
</dbReference>
<dbReference type="PANTHER" id="PTHR43261:SF1">
    <property type="entry name" value="RIBOSOME-RELEASING FACTOR 2, MITOCHONDRIAL"/>
    <property type="match status" value="1"/>
</dbReference>
<name>A0AAV4M373_CAEEX</name>
<gene>
    <name evidence="6" type="primary">gfm2</name>
    <name evidence="6" type="ORF">CEXT_694121</name>
</gene>
<comment type="caution">
    <text evidence="6">The sequence shown here is derived from an EMBL/GenBank/DDBJ whole genome shotgun (WGS) entry which is preliminary data.</text>
</comment>
<dbReference type="SUPFAM" id="SSF54211">
    <property type="entry name" value="Ribosomal protein S5 domain 2-like"/>
    <property type="match status" value="1"/>
</dbReference>
<dbReference type="Gene3D" id="3.30.70.240">
    <property type="match status" value="1"/>
</dbReference>
<keyword evidence="3" id="KW-0496">Mitochondrion</keyword>
<dbReference type="SUPFAM" id="SSF54980">
    <property type="entry name" value="EF-G C-terminal domain-like"/>
    <property type="match status" value="1"/>
</dbReference>
<dbReference type="Pfam" id="PF03764">
    <property type="entry name" value="EFG_IV"/>
    <property type="match status" value="1"/>
</dbReference>
<dbReference type="FunFam" id="3.40.50.300:FF:000514">
    <property type="entry name" value="Ribosome-releasing factor 2, mitochondrial"/>
    <property type="match status" value="1"/>
</dbReference>
<dbReference type="InterPro" id="IPR031157">
    <property type="entry name" value="G_TR_CS"/>
</dbReference>
<dbReference type="SUPFAM" id="SSF50447">
    <property type="entry name" value="Translation proteins"/>
    <property type="match status" value="1"/>
</dbReference>
<dbReference type="GO" id="GO:0003924">
    <property type="term" value="F:GTPase activity"/>
    <property type="evidence" value="ECO:0007669"/>
    <property type="project" value="InterPro"/>
</dbReference>
<dbReference type="InterPro" id="IPR053905">
    <property type="entry name" value="EF-G-like_DII"/>
</dbReference>
<organism evidence="6 7">
    <name type="scientific">Caerostris extrusa</name>
    <name type="common">Bark spider</name>
    <name type="synonym">Caerostris bankana</name>
    <dbReference type="NCBI Taxonomy" id="172846"/>
    <lineage>
        <taxon>Eukaryota</taxon>
        <taxon>Metazoa</taxon>
        <taxon>Ecdysozoa</taxon>
        <taxon>Arthropoda</taxon>
        <taxon>Chelicerata</taxon>
        <taxon>Arachnida</taxon>
        <taxon>Araneae</taxon>
        <taxon>Araneomorphae</taxon>
        <taxon>Entelegynae</taxon>
        <taxon>Araneoidea</taxon>
        <taxon>Araneidae</taxon>
        <taxon>Caerostris</taxon>
    </lineage>
</organism>
<evidence type="ECO:0000313" key="7">
    <source>
        <dbReference type="Proteomes" id="UP001054945"/>
    </source>
</evidence>
<dbReference type="InterPro" id="IPR000640">
    <property type="entry name" value="EFG_V-like"/>
</dbReference>
<feature type="domain" description="Tr-type G" evidence="5">
    <location>
        <begin position="42"/>
        <end position="304"/>
    </location>
</feature>
<dbReference type="Gene3D" id="2.40.30.10">
    <property type="entry name" value="Translation factors"/>
    <property type="match status" value="1"/>
</dbReference>
<dbReference type="Gene3D" id="3.30.230.10">
    <property type="match status" value="1"/>
</dbReference>
<dbReference type="Gene3D" id="3.40.50.300">
    <property type="entry name" value="P-loop containing nucleotide triphosphate hydrolases"/>
    <property type="match status" value="1"/>
</dbReference>
<proteinExistence type="predicted"/>
<dbReference type="CDD" id="cd01886">
    <property type="entry name" value="EF-G"/>
    <property type="match status" value="1"/>
</dbReference>
<evidence type="ECO:0000256" key="3">
    <source>
        <dbReference type="ARBA" id="ARBA00023128"/>
    </source>
</evidence>
<dbReference type="PRINTS" id="PR00315">
    <property type="entry name" value="ELONGATNFCT"/>
</dbReference>
<dbReference type="GO" id="GO:0005759">
    <property type="term" value="C:mitochondrial matrix"/>
    <property type="evidence" value="ECO:0007669"/>
    <property type="project" value="UniProtKB-ARBA"/>
</dbReference>
<evidence type="ECO:0000259" key="5">
    <source>
        <dbReference type="PROSITE" id="PS51722"/>
    </source>
</evidence>
<dbReference type="PROSITE" id="PS00301">
    <property type="entry name" value="G_TR_1"/>
    <property type="match status" value="1"/>
</dbReference>
<dbReference type="Pfam" id="PF00679">
    <property type="entry name" value="EFG_C"/>
    <property type="match status" value="1"/>
</dbReference>
<dbReference type="InterPro" id="IPR014721">
    <property type="entry name" value="Ribsml_uS5_D2-typ_fold_subgr"/>
</dbReference>
<keyword evidence="2" id="KW-0648">Protein biosynthesis</keyword>
<dbReference type="InterPro" id="IPR009000">
    <property type="entry name" value="Transl_B-barrel_sf"/>
</dbReference>
<dbReference type="SMART" id="SM00889">
    <property type="entry name" value="EFG_IV"/>
    <property type="match status" value="1"/>
</dbReference>
<evidence type="ECO:0000256" key="2">
    <source>
        <dbReference type="ARBA" id="ARBA00022917"/>
    </source>
</evidence>
<dbReference type="PANTHER" id="PTHR43261">
    <property type="entry name" value="TRANSLATION ELONGATION FACTOR G-RELATED"/>
    <property type="match status" value="1"/>
</dbReference>
<dbReference type="PROSITE" id="PS51722">
    <property type="entry name" value="G_TR_2"/>
    <property type="match status" value="1"/>
</dbReference>
<accession>A0AAV4M373</accession>
<dbReference type="InterPro" id="IPR027417">
    <property type="entry name" value="P-loop_NTPase"/>
</dbReference>
<dbReference type="InterPro" id="IPR035649">
    <property type="entry name" value="EFG_V"/>
</dbReference>
<protein>
    <submittedName>
        <fullName evidence="6">Ribosome-releasing factor 2, mitochondrial</fullName>
    </submittedName>
</protein>
<reference evidence="6 7" key="1">
    <citation type="submission" date="2021-06" db="EMBL/GenBank/DDBJ databases">
        <title>Caerostris extrusa draft genome.</title>
        <authorList>
            <person name="Kono N."/>
            <person name="Arakawa K."/>
        </authorList>
    </citation>
    <scope>NUCLEOTIDE SEQUENCE [LARGE SCALE GENOMIC DNA]</scope>
</reference>
<dbReference type="CDD" id="cd03713">
    <property type="entry name" value="EFG_mtEFG_C"/>
    <property type="match status" value="1"/>
</dbReference>
<dbReference type="InterPro" id="IPR020568">
    <property type="entry name" value="Ribosomal_Su5_D2-typ_SF"/>
</dbReference>
<dbReference type="Pfam" id="PF00009">
    <property type="entry name" value="GTP_EFTU"/>
    <property type="match status" value="1"/>
</dbReference>
<evidence type="ECO:0000256" key="4">
    <source>
        <dbReference type="ARBA" id="ARBA00023134"/>
    </source>
</evidence>
<evidence type="ECO:0000256" key="1">
    <source>
        <dbReference type="ARBA" id="ARBA00022741"/>
    </source>
</evidence>